<keyword evidence="1" id="KW-1133">Transmembrane helix</keyword>
<gene>
    <name evidence="2" type="ORF">Aconfl_42360</name>
</gene>
<evidence type="ECO:0000313" key="3">
    <source>
        <dbReference type="Proteomes" id="UP001338309"/>
    </source>
</evidence>
<evidence type="ECO:0000313" key="2">
    <source>
        <dbReference type="EMBL" id="GMQ31591.1"/>
    </source>
</evidence>
<dbReference type="RefSeq" id="WP_338226360.1">
    <property type="nucleotide sequence ID" value="NZ_BTPD01000021.1"/>
</dbReference>
<accession>A0ABQ6PVD3</accession>
<name>A0ABQ6PVD3_9BACT</name>
<feature type="transmembrane region" description="Helical" evidence="1">
    <location>
        <begin position="255"/>
        <end position="279"/>
    </location>
</feature>
<keyword evidence="1" id="KW-0812">Transmembrane</keyword>
<sequence>MSPFSISRIGKLMQMEFLLYRKFYSILAIGTFLFTLVGMLVIWYQYFEGIQDVSSHLDGTAPTQWVWEKDAYYGVFLTFKVLVWFLVIAQSFKALRTRSSAEFFLLLPASVLEKLVGQVVFLIGLAELVLPFLFWLAVRAAHWIWVGMIAKIKGIEGSIDVSIFDLTFFLPNIQDQNWSISFFLYGILLLVTSWFFLGSLYFGKWNVVLSPLTMFLTYAVLAGSSIALSRVLFFREEEAWRFQINVDQPEIFPDVPLIMLVLIFLLYAGSLLSYVIAYFKLKEREV</sequence>
<protein>
    <recommendedName>
        <fullName evidence="4">ABC transporter permease</fullName>
    </recommendedName>
</protein>
<dbReference type="Proteomes" id="UP001338309">
    <property type="component" value="Unassembled WGS sequence"/>
</dbReference>
<organism evidence="2 3">
    <name type="scientific">Algoriphagus confluentis</name>
    <dbReference type="NCBI Taxonomy" id="1697556"/>
    <lineage>
        <taxon>Bacteria</taxon>
        <taxon>Pseudomonadati</taxon>
        <taxon>Bacteroidota</taxon>
        <taxon>Cytophagia</taxon>
        <taxon>Cytophagales</taxon>
        <taxon>Cyclobacteriaceae</taxon>
        <taxon>Algoriphagus</taxon>
    </lineage>
</organism>
<comment type="caution">
    <text evidence="2">The sequence shown here is derived from an EMBL/GenBank/DDBJ whole genome shotgun (WGS) entry which is preliminary data.</text>
</comment>
<feature type="transmembrane region" description="Helical" evidence="1">
    <location>
        <begin position="71"/>
        <end position="92"/>
    </location>
</feature>
<feature type="transmembrane region" description="Helical" evidence="1">
    <location>
        <begin position="215"/>
        <end position="234"/>
    </location>
</feature>
<evidence type="ECO:0000256" key="1">
    <source>
        <dbReference type="SAM" id="Phobius"/>
    </source>
</evidence>
<reference evidence="2 3" key="1">
    <citation type="submission" date="2023-08" db="EMBL/GenBank/DDBJ databases">
        <title>Draft genome sequence of Algoriphagus confluentis.</title>
        <authorList>
            <person name="Takatani N."/>
            <person name="Hosokawa M."/>
            <person name="Sawabe T."/>
        </authorList>
    </citation>
    <scope>NUCLEOTIDE SEQUENCE [LARGE SCALE GENOMIC DNA]</scope>
    <source>
        <strain evidence="2 3">NBRC 111222</strain>
    </source>
</reference>
<keyword evidence="3" id="KW-1185">Reference proteome</keyword>
<feature type="transmembrane region" description="Helical" evidence="1">
    <location>
        <begin position="23"/>
        <end position="46"/>
    </location>
</feature>
<proteinExistence type="predicted"/>
<feature type="transmembrane region" description="Helical" evidence="1">
    <location>
        <begin position="182"/>
        <end position="203"/>
    </location>
</feature>
<evidence type="ECO:0008006" key="4">
    <source>
        <dbReference type="Google" id="ProtNLM"/>
    </source>
</evidence>
<dbReference type="EMBL" id="BTPD01000021">
    <property type="protein sequence ID" value="GMQ31591.1"/>
    <property type="molecule type" value="Genomic_DNA"/>
</dbReference>
<keyword evidence="1" id="KW-0472">Membrane</keyword>